<dbReference type="Proteomes" id="UP001501772">
    <property type="component" value="Unassembled WGS sequence"/>
</dbReference>
<dbReference type="EMBL" id="BAABBY010000008">
    <property type="protein sequence ID" value="GAA4208824.1"/>
    <property type="molecule type" value="Genomic_DNA"/>
</dbReference>
<dbReference type="InterPro" id="IPR029063">
    <property type="entry name" value="SAM-dependent_MTases_sf"/>
</dbReference>
<proteinExistence type="predicted"/>
<dbReference type="PANTHER" id="PTHR43167">
    <property type="entry name" value="PUTATIVE (AFU_ORTHOLOGUE AFUA_6G01830)-RELATED"/>
    <property type="match status" value="1"/>
</dbReference>
<evidence type="ECO:0008006" key="3">
    <source>
        <dbReference type="Google" id="ProtNLM"/>
    </source>
</evidence>
<keyword evidence="2" id="KW-1185">Reference proteome</keyword>
<protein>
    <recommendedName>
        <fullName evidence="3">O-methyltransferase YrrM</fullName>
    </recommendedName>
</protein>
<dbReference type="SUPFAM" id="SSF53335">
    <property type="entry name" value="S-adenosyl-L-methionine-dependent methyltransferases"/>
    <property type="match status" value="1"/>
</dbReference>
<dbReference type="Gene3D" id="3.40.50.150">
    <property type="entry name" value="Vaccinia Virus protein VP39"/>
    <property type="match status" value="1"/>
</dbReference>
<reference evidence="2" key="1">
    <citation type="journal article" date="2019" name="Int. J. Syst. Evol. Microbiol.">
        <title>The Global Catalogue of Microorganisms (GCM) 10K type strain sequencing project: providing services to taxonomists for standard genome sequencing and annotation.</title>
        <authorList>
            <consortium name="The Broad Institute Genomics Platform"/>
            <consortium name="The Broad Institute Genome Sequencing Center for Infectious Disease"/>
            <person name="Wu L."/>
            <person name="Ma J."/>
        </authorList>
    </citation>
    <scope>NUCLEOTIDE SEQUENCE [LARGE SCALE GENOMIC DNA]</scope>
    <source>
        <strain evidence="2">JCM 17626</strain>
    </source>
</reference>
<organism evidence="1 2">
    <name type="scientific">Pedobacter jeongneungensis</name>
    <dbReference type="NCBI Taxonomy" id="947309"/>
    <lineage>
        <taxon>Bacteria</taxon>
        <taxon>Pseudomonadati</taxon>
        <taxon>Bacteroidota</taxon>
        <taxon>Sphingobacteriia</taxon>
        <taxon>Sphingobacteriales</taxon>
        <taxon>Sphingobacteriaceae</taxon>
        <taxon>Pedobacter</taxon>
    </lineage>
</organism>
<gene>
    <name evidence="1" type="ORF">GCM10022289_33260</name>
</gene>
<name>A0ABP8BK40_9SPHI</name>
<dbReference type="RefSeq" id="WP_344852565.1">
    <property type="nucleotide sequence ID" value="NZ_BAABBY010000008.1"/>
</dbReference>
<comment type="caution">
    <text evidence="1">The sequence shown here is derived from an EMBL/GenBank/DDBJ whole genome shotgun (WGS) entry which is preliminary data.</text>
</comment>
<accession>A0ABP8BK40</accession>
<dbReference type="PANTHER" id="PTHR43167:SF1">
    <property type="entry name" value="PUTATIVE (AFU_ORTHOLOGUE AFUA_6G01830)-RELATED"/>
    <property type="match status" value="1"/>
</dbReference>
<sequence length="260" mass="29917">MLFQFITDYLKHRLTAKSRHGTHSPFVYKLADEVIYDFTDKSEYKNIEEQRKKLFNDDSIITVTDLGAGSHLNKNRTKKVSQIAKNALKSPRLAKLIYRLAKNTKPKSAIELGTCLGITTAYLAKTNPETEIITIEGCPQTAEVAKKNFEALNLDNIELHIGNFDLILPDIIAKQPSLDFVYIDGNHRKDATLNYFKWCLPKVNENSLLIFDDIYWSEGMKEAWTEIKNHPDVSVTVDLFWIGLVYFKKGQVKEHFKLKF</sequence>
<dbReference type="Pfam" id="PF13578">
    <property type="entry name" value="Methyltransf_24"/>
    <property type="match status" value="1"/>
</dbReference>
<evidence type="ECO:0000313" key="2">
    <source>
        <dbReference type="Proteomes" id="UP001501772"/>
    </source>
</evidence>
<evidence type="ECO:0000313" key="1">
    <source>
        <dbReference type="EMBL" id="GAA4208824.1"/>
    </source>
</evidence>